<name>A0A2M9ASZ9_9BACT</name>
<accession>A0A2M9ASZ9</accession>
<evidence type="ECO:0000313" key="1">
    <source>
        <dbReference type="EMBL" id="PJJ48835.1"/>
    </source>
</evidence>
<dbReference type="EMBL" id="PGFA01000004">
    <property type="protein sequence ID" value="PJJ48835.1"/>
    <property type="molecule type" value="Genomic_DNA"/>
</dbReference>
<comment type="caution">
    <text evidence="1">The sequence shown here is derived from an EMBL/GenBank/DDBJ whole genome shotgun (WGS) entry which is preliminary data.</text>
</comment>
<sequence length="34" mass="4199">MPLMLNREQQVLEIFETEKIRFERIGVVFRVYLT</sequence>
<dbReference type="AlphaFoldDB" id="A0A2M9ASZ9"/>
<proteinExistence type="predicted"/>
<keyword evidence="2" id="KW-1185">Reference proteome</keyword>
<evidence type="ECO:0000313" key="2">
    <source>
        <dbReference type="Proteomes" id="UP000228535"/>
    </source>
</evidence>
<dbReference type="Proteomes" id="UP000228535">
    <property type="component" value="Unassembled WGS sequence"/>
</dbReference>
<reference evidence="1 2" key="1">
    <citation type="submission" date="2017-11" db="EMBL/GenBank/DDBJ databases">
        <title>Genomic Encyclopedia of Archaeal and Bacterial Type Strains, Phase II (KMG-II): From Individual Species to Whole Genera.</title>
        <authorList>
            <person name="Goeker M."/>
        </authorList>
    </citation>
    <scope>NUCLEOTIDE SEQUENCE [LARGE SCALE GENOMIC DNA]</scope>
    <source>
        <strain evidence="1 2">DSM 11115</strain>
    </source>
</reference>
<gene>
    <name evidence="1" type="ORF">CLV45_4548</name>
</gene>
<protein>
    <submittedName>
        <fullName evidence="1">Uncharacterized protein</fullName>
    </submittedName>
</protein>
<organism evidence="1 2">
    <name type="scientific">Hymenobacter chitinivorans DSM 11115</name>
    <dbReference type="NCBI Taxonomy" id="1121954"/>
    <lineage>
        <taxon>Bacteria</taxon>
        <taxon>Pseudomonadati</taxon>
        <taxon>Bacteroidota</taxon>
        <taxon>Cytophagia</taxon>
        <taxon>Cytophagales</taxon>
        <taxon>Hymenobacteraceae</taxon>
        <taxon>Hymenobacter</taxon>
    </lineage>
</organism>